<keyword evidence="2" id="KW-1282">Carboxysome</keyword>
<comment type="subcellular location">
    <subcellularLocation>
        <location evidence="1">Carboxysome</location>
    </subcellularLocation>
</comment>
<reference evidence="4 5" key="1">
    <citation type="submission" date="2016-10" db="EMBL/GenBank/DDBJ databases">
        <authorList>
            <person name="de Groot N.N."/>
        </authorList>
    </citation>
    <scope>NUCLEOTIDE SEQUENCE [LARGE SCALE GENOMIC DNA]</scope>
    <source>
        <strain evidence="4 5">DSM 1283</strain>
    </source>
</reference>
<dbReference type="InterPro" id="IPR036677">
    <property type="entry name" value="EutN_CcmL_sf"/>
</dbReference>
<dbReference type="GO" id="GO:0031470">
    <property type="term" value="C:carboxysome"/>
    <property type="evidence" value="ECO:0007669"/>
    <property type="project" value="UniProtKB-SubCell"/>
</dbReference>
<dbReference type="PANTHER" id="PTHR36539">
    <property type="entry name" value="ETHANOLAMINE UTILIZATION PROTEIN EUTN"/>
    <property type="match status" value="1"/>
</dbReference>
<evidence type="ECO:0000256" key="1">
    <source>
        <dbReference type="ARBA" id="ARBA00023587"/>
    </source>
</evidence>
<proteinExistence type="predicted"/>
<evidence type="ECO:0000313" key="4">
    <source>
        <dbReference type="EMBL" id="SFO66684.1"/>
    </source>
</evidence>
<evidence type="ECO:0000313" key="5">
    <source>
        <dbReference type="Proteomes" id="UP000198806"/>
    </source>
</evidence>
<dbReference type="PANTHER" id="PTHR36539:SF1">
    <property type="entry name" value="BACTERIAL MICROCOMPARTMENT SHELL VERTEX PROTEIN EUTN"/>
    <property type="match status" value="1"/>
</dbReference>
<organism evidence="4 5">
    <name type="scientific">Anaerocolumna aminovalerica</name>
    <dbReference type="NCBI Taxonomy" id="1527"/>
    <lineage>
        <taxon>Bacteria</taxon>
        <taxon>Bacillati</taxon>
        <taxon>Bacillota</taxon>
        <taxon>Clostridia</taxon>
        <taxon>Lachnospirales</taxon>
        <taxon>Lachnospiraceae</taxon>
        <taxon>Anaerocolumna</taxon>
    </lineage>
</organism>
<evidence type="ECO:0000256" key="3">
    <source>
        <dbReference type="ARBA" id="ARBA00024446"/>
    </source>
</evidence>
<evidence type="ECO:0000256" key="2">
    <source>
        <dbReference type="ARBA" id="ARBA00023669"/>
    </source>
</evidence>
<gene>
    <name evidence="4" type="ORF">SAMN04489757_16211</name>
</gene>
<protein>
    <submittedName>
        <fullName evidence="4">Ethanolamine utilization protein EutN</fullName>
    </submittedName>
</protein>
<dbReference type="SUPFAM" id="SSF159133">
    <property type="entry name" value="EutN/CcmL-like"/>
    <property type="match status" value="1"/>
</dbReference>
<keyword evidence="3" id="KW-1283">Bacterial microcompartment</keyword>
<dbReference type="AlphaFoldDB" id="A0A1I5J1G6"/>
<dbReference type="PROSITE" id="PS51932">
    <property type="entry name" value="BMV"/>
    <property type="match status" value="1"/>
</dbReference>
<dbReference type="CDD" id="cd01614">
    <property type="entry name" value="EutN_CcmL"/>
    <property type="match status" value="1"/>
</dbReference>
<dbReference type="STRING" id="1527.SAMN04489757_16211"/>
<dbReference type="RefSeq" id="WP_091689190.1">
    <property type="nucleotide sequence ID" value="NZ_BAABFM010000058.1"/>
</dbReference>
<dbReference type="Pfam" id="PF03319">
    <property type="entry name" value="EutN_CcmL"/>
    <property type="match status" value="1"/>
</dbReference>
<dbReference type="OrthoDB" id="196195at2"/>
<dbReference type="Gene3D" id="2.40.50.220">
    <property type="entry name" value="EutN/Ccml"/>
    <property type="match status" value="1"/>
</dbReference>
<dbReference type="EMBL" id="FOWD01000062">
    <property type="protein sequence ID" value="SFO66684.1"/>
    <property type="molecule type" value="Genomic_DNA"/>
</dbReference>
<keyword evidence="5" id="KW-1185">Reference proteome</keyword>
<name>A0A1I5J1G6_9FIRM</name>
<dbReference type="InterPro" id="IPR004992">
    <property type="entry name" value="EutN_CcmL"/>
</dbReference>
<dbReference type="Proteomes" id="UP000198806">
    <property type="component" value="Unassembled WGS sequence"/>
</dbReference>
<sequence length="86" mass="9071">MILGKVQGTVVSTRKCSNLVGYKLLLIEPYYGDKSNIFVAADSLGAGIGELVLITTDNTTQYALDRSAPVDAFVVGIVDAPPQIGK</sequence>
<accession>A0A1I5J1G6</accession>